<proteinExistence type="predicted"/>
<protein>
    <submittedName>
        <fullName evidence="2">Uncharacterized protein</fullName>
    </submittedName>
</protein>
<name>A0A914PPA7_9BILA</name>
<sequence length="280" mass="32732">MYFGVPTKDPMNIPFIKDFSLFPFIDKVNLNNLINIVESEMVYDDDGYNFYSIPILYEYRNNIVLKNIWKNIRNGDIVTNRGVKRSLAADIKNQVIERKVVNIDGKEININLISRGEKKKLTVAKFNSGYQAESSVFQYAMKDYTIYRYMRCYNKDLNCFVHYTCEIDGFVKNENGYLFPVEFKCLRTKQIDKFTMYRSIKIDTAIQCRLAGIKDIIVGARNGPKIKLQHFKLNDSKIDIKNNVECAILRMKRNMKALVKNSKVLEFQKKRAGGKRRNSM</sequence>
<accession>A0A914PPA7</accession>
<organism evidence="1 2">
    <name type="scientific">Panagrolaimus davidi</name>
    <dbReference type="NCBI Taxonomy" id="227884"/>
    <lineage>
        <taxon>Eukaryota</taxon>
        <taxon>Metazoa</taxon>
        <taxon>Ecdysozoa</taxon>
        <taxon>Nematoda</taxon>
        <taxon>Chromadorea</taxon>
        <taxon>Rhabditida</taxon>
        <taxon>Tylenchina</taxon>
        <taxon>Panagrolaimomorpha</taxon>
        <taxon>Panagrolaimoidea</taxon>
        <taxon>Panagrolaimidae</taxon>
        <taxon>Panagrolaimus</taxon>
    </lineage>
</organism>
<keyword evidence="1" id="KW-1185">Reference proteome</keyword>
<dbReference type="Proteomes" id="UP000887578">
    <property type="component" value="Unplaced"/>
</dbReference>
<evidence type="ECO:0000313" key="2">
    <source>
        <dbReference type="WBParaSite" id="PDA_v2.g20392.t1"/>
    </source>
</evidence>
<dbReference type="WBParaSite" id="PDA_v2.g20392.t1">
    <property type="protein sequence ID" value="PDA_v2.g20392.t1"/>
    <property type="gene ID" value="PDA_v2.g20392"/>
</dbReference>
<evidence type="ECO:0000313" key="1">
    <source>
        <dbReference type="Proteomes" id="UP000887578"/>
    </source>
</evidence>
<reference evidence="2" key="1">
    <citation type="submission" date="2022-11" db="UniProtKB">
        <authorList>
            <consortium name="WormBaseParasite"/>
        </authorList>
    </citation>
    <scope>IDENTIFICATION</scope>
</reference>
<dbReference type="AlphaFoldDB" id="A0A914PPA7"/>